<dbReference type="GO" id="GO:0005829">
    <property type="term" value="C:cytosol"/>
    <property type="evidence" value="ECO:0007669"/>
    <property type="project" value="TreeGrafter"/>
</dbReference>
<keyword evidence="4" id="KW-0472">Membrane</keyword>
<name>A0A964W4F6_9CLOT</name>
<comment type="similarity">
    <text evidence="1">Belongs to the thioredoxin family.</text>
</comment>
<dbReference type="GO" id="GO:0015035">
    <property type="term" value="F:protein-disulfide reductase activity"/>
    <property type="evidence" value="ECO:0007669"/>
    <property type="project" value="TreeGrafter"/>
</dbReference>
<organism evidence="6 7">
    <name type="scientific">Clostridium chromiireducens</name>
    <dbReference type="NCBI Taxonomy" id="225345"/>
    <lineage>
        <taxon>Bacteria</taxon>
        <taxon>Bacillati</taxon>
        <taxon>Bacillota</taxon>
        <taxon>Clostridia</taxon>
        <taxon>Eubacteriales</taxon>
        <taxon>Clostridiaceae</taxon>
        <taxon>Clostridium</taxon>
    </lineage>
</organism>
<accession>A0A964W4F6</accession>
<gene>
    <name evidence="6" type="ORF">GKZ28_21845</name>
</gene>
<dbReference type="SUPFAM" id="SSF52833">
    <property type="entry name" value="Thioredoxin-like"/>
    <property type="match status" value="1"/>
</dbReference>
<evidence type="ECO:0000256" key="2">
    <source>
        <dbReference type="ARBA" id="ARBA00023284"/>
    </source>
</evidence>
<dbReference type="PANTHER" id="PTHR45663:SF11">
    <property type="entry name" value="GEO12009P1"/>
    <property type="match status" value="1"/>
</dbReference>
<dbReference type="PROSITE" id="PS51352">
    <property type="entry name" value="THIOREDOXIN_2"/>
    <property type="match status" value="1"/>
</dbReference>
<evidence type="ECO:0000313" key="7">
    <source>
        <dbReference type="Proteomes" id="UP000656077"/>
    </source>
</evidence>
<evidence type="ECO:0000259" key="5">
    <source>
        <dbReference type="PROSITE" id="PS51352"/>
    </source>
</evidence>
<evidence type="ECO:0000256" key="4">
    <source>
        <dbReference type="SAM" id="Phobius"/>
    </source>
</evidence>
<dbReference type="RefSeq" id="WP_160360902.1">
    <property type="nucleotide sequence ID" value="NZ_WSRQ01000053.1"/>
</dbReference>
<dbReference type="EMBL" id="WSRQ01000053">
    <property type="protein sequence ID" value="MVX66324.1"/>
    <property type="molecule type" value="Genomic_DNA"/>
</dbReference>
<sequence length="218" mass="24230">MSLINKEGSYFTKKNILKGMIVIVIIVAIAGIGYIKNNTLNNDKLADSAGTVLNEGDNSNSEAKIDSENVSENKAQSSEDIISDYISKFDLDATNNFNLEQLKTYGQPMIIDFGSDSCIPCKEMKPVLEELNKELKGIVIVKFVDVWKNTNVAKNLPLKVIPTQFFFDKNGKPYVPKDNESGFTMYSDKTTGEHLFTVHEGGMDKDSILKVLKEMGVE</sequence>
<dbReference type="PANTHER" id="PTHR45663">
    <property type="entry name" value="GEO12009P1"/>
    <property type="match status" value="1"/>
</dbReference>
<keyword evidence="4" id="KW-1133">Transmembrane helix</keyword>
<dbReference type="Proteomes" id="UP000656077">
    <property type="component" value="Unassembled WGS sequence"/>
</dbReference>
<proteinExistence type="inferred from homology"/>
<evidence type="ECO:0000256" key="1">
    <source>
        <dbReference type="ARBA" id="ARBA00008987"/>
    </source>
</evidence>
<protein>
    <submittedName>
        <fullName evidence="6">Thioredoxin</fullName>
    </submittedName>
</protein>
<dbReference type="AlphaFoldDB" id="A0A964W4F6"/>
<keyword evidence="2" id="KW-0676">Redox-active center</keyword>
<dbReference type="Gene3D" id="3.40.30.10">
    <property type="entry name" value="Glutaredoxin"/>
    <property type="match status" value="1"/>
</dbReference>
<dbReference type="CDD" id="cd02947">
    <property type="entry name" value="TRX_family"/>
    <property type="match status" value="1"/>
</dbReference>
<keyword evidence="4" id="KW-0812">Transmembrane</keyword>
<dbReference type="Pfam" id="PF00085">
    <property type="entry name" value="Thioredoxin"/>
    <property type="match status" value="1"/>
</dbReference>
<reference evidence="6" key="1">
    <citation type="submission" date="2019-12" db="EMBL/GenBank/DDBJ databases">
        <title>Microbes associate with the intestines of laboratory mice.</title>
        <authorList>
            <person name="Navarre W."/>
            <person name="Wong E."/>
        </authorList>
    </citation>
    <scope>NUCLEOTIDE SEQUENCE</scope>
    <source>
        <strain evidence="6">NM79_F5</strain>
    </source>
</reference>
<feature type="domain" description="Thioredoxin" evidence="5">
    <location>
        <begin position="80"/>
        <end position="217"/>
    </location>
</feature>
<feature type="transmembrane region" description="Helical" evidence="4">
    <location>
        <begin position="16"/>
        <end position="35"/>
    </location>
</feature>
<comment type="caution">
    <text evidence="6">The sequence shown here is derived from an EMBL/GenBank/DDBJ whole genome shotgun (WGS) entry which is preliminary data.</text>
</comment>
<evidence type="ECO:0000256" key="3">
    <source>
        <dbReference type="SAM" id="MobiDB-lite"/>
    </source>
</evidence>
<evidence type="ECO:0000313" key="6">
    <source>
        <dbReference type="EMBL" id="MVX66324.1"/>
    </source>
</evidence>
<feature type="region of interest" description="Disordered" evidence="3">
    <location>
        <begin position="57"/>
        <end position="76"/>
    </location>
</feature>
<dbReference type="InterPro" id="IPR013766">
    <property type="entry name" value="Thioredoxin_domain"/>
</dbReference>
<dbReference type="GO" id="GO:0045454">
    <property type="term" value="P:cell redox homeostasis"/>
    <property type="evidence" value="ECO:0007669"/>
    <property type="project" value="TreeGrafter"/>
</dbReference>
<dbReference type="InterPro" id="IPR036249">
    <property type="entry name" value="Thioredoxin-like_sf"/>
</dbReference>